<accession>A0A3Q7H2H6</accession>
<organism evidence="3">
    <name type="scientific">Solanum lycopersicum</name>
    <name type="common">Tomato</name>
    <name type="synonym">Lycopersicon esculentum</name>
    <dbReference type="NCBI Taxonomy" id="4081"/>
    <lineage>
        <taxon>Eukaryota</taxon>
        <taxon>Viridiplantae</taxon>
        <taxon>Streptophyta</taxon>
        <taxon>Embryophyta</taxon>
        <taxon>Tracheophyta</taxon>
        <taxon>Spermatophyta</taxon>
        <taxon>Magnoliopsida</taxon>
        <taxon>eudicotyledons</taxon>
        <taxon>Gunneridae</taxon>
        <taxon>Pentapetalae</taxon>
        <taxon>asterids</taxon>
        <taxon>lamiids</taxon>
        <taxon>Solanales</taxon>
        <taxon>Solanaceae</taxon>
        <taxon>Solanoideae</taxon>
        <taxon>Solaneae</taxon>
        <taxon>Solanum</taxon>
        <taxon>Solanum subgen. Lycopersicon</taxon>
    </lineage>
</organism>
<dbReference type="Gramene" id="Solyc07g005160.1.1">
    <property type="protein sequence ID" value="Solyc07g005160.1.1.1"/>
    <property type="gene ID" value="Solyc07g005160.1"/>
</dbReference>
<evidence type="ECO:0008006" key="5">
    <source>
        <dbReference type="Google" id="ProtNLM"/>
    </source>
</evidence>
<sequence>MPERNLYSWNVIIQGCLKDNRVDEALELFNVVPWRNEVSWTLSLLVLHEMGL</sequence>
<evidence type="ECO:0000313" key="3">
    <source>
        <dbReference type="EnsemblPlants" id="Solyc07g005160.1.1.1"/>
    </source>
</evidence>
<feature type="repeat" description="PPR" evidence="2">
    <location>
        <begin position="5"/>
        <end position="39"/>
    </location>
</feature>
<dbReference type="EnsemblPlants" id="Solyc07g005160.1.1">
    <property type="protein sequence ID" value="Solyc07g005160.1.1.1"/>
    <property type="gene ID" value="Solyc07g005160.1"/>
</dbReference>
<keyword evidence="4" id="KW-1185">Reference proteome</keyword>
<dbReference type="PROSITE" id="PS51257">
    <property type="entry name" value="PROKAR_LIPOPROTEIN"/>
    <property type="match status" value="1"/>
</dbReference>
<evidence type="ECO:0000313" key="4">
    <source>
        <dbReference type="Proteomes" id="UP000004994"/>
    </source>
</evidence>
<dbReference type="InterPro" id="IPR002885">
    <property type="entry name" value="PPR_rpt"/>
</dbReference>
<dbReference type="Proteomes" id="UP000004994">
    <property type="component" value="Chromosome 7"/>
</dbReference>
<evidence type="ECO:0000256" key="1">
    <source>
        <dbReference type="ARBA" id="ARBA00022737"/>
    </source>
</evidence>
<keyword evidence="1" id="KW-0677">Repeat</keyword>
<dbReference type="PaxDb" id="4081-Solyc07g005160.1.1"/>
<name>A0A3Q7H2H6_SOLLC</name>
<dbReference type="AlphaFoldDB" id="A0A3Q7H2H6"/>
<dbReference type="InParanoid" id="A0A3Q7H2H6"/>
<dbReference type="Pfam" id="PF01535">
    <property type="entry name" value="PPR"/>
    <property type="match status" value="1"/>
</dbReference>
<dbReference type="Gene3D" id="1.25.40.10">
    <property type="entry name" value="Tetratricopeptide repeat domain"/>
    <property type="match status" value="1"/>
</dbReference>
<proteinExistence type="predicted"/>
<reference evidence="3" key="2">
    <citation type="submission" date="2019-01" db="UniProtKB">
        <authorList>
            <consortium name="EnsemblPlants"/>
        </authorList>
    </citation>
    <scope>IDENTIFICATION</scope>
    <source>
        <strain evidence="3">cv. Heinz 1706</strain>
    </source>
</reference>
<dbReference type="InterPro" id="IPR011990">
    <property type="entry name" value="TPR-like_helical_dom_sf"/>
</dbReference>
<dbReference type="NCBIfam" id="TIGR00756">
    <property type="entry name" value="PPR"/>
    <property type="match status" value="1"/>
</dbReference>
<evidence type="ECO:0000256" key="2">
    <source>
        <dbReference type="PROSITE-ProRule" id="PRU00708"/>
    </source>
</evidence>
<dbReference type="PROSITE" id="PS51375">
    <property type="entry name" value="PPR"/>
    <property type="match status" value="1"/>
</dbReference>
<reference evidence="3" key="1">
    <citation type="journal article" date="2012" name="Nature">
        <title>The tomato genome sequence provides insights into fleshy fruit evolution.</title>
        <authorList>
            <consortium name="Tomato Genome Consortium"/>
        </authorList>
    </citation>
    <scope>NUCLEOTIDE SEQUENCE [LARGE SCALE GENOMIC DNA]</scope>
    <source>
        <strain evidence="3">cv. Heinz 1706</strain>
    </source>
</reference>
<protein>
    <recommendedName>
        <fullName evidence="5">Pentatricopeptide repeat-containing protein</fullName>
    </recommendedName>
</protein>
<dbReference type="STRING" id="4081.A0A3Q7H2H6"/>